<feature type="active site" description="Pros-phosphohistidine intermediate" evidence="9">
    <location>
        <position position="291"/>
    </location>
</feature>
<evidence type="ECO:0000259" key="14">
    <source>
        <dbReference type="SMART" id="SM00562"/>
    </source>
</evidence>
<comment type="similarity">
    <text evidence="2 9 10">Belongs to the NDK family.</text>
</comment>
<name>A0A9Q0AK66_9PEZI</name>
<evidence type="ECO:0000256" key="5">
    <source>
        <dbReference type="ARBA" id="ARBA00022679"/>
    </source>
</evidence>
<evidence type="ECO:0000256" key="7">
    <source>
        <dbReference type="ARBA" id="ARBA00022777"/>
    </source>
</evidence>
<dbReference type="InterPro" id="IPR001564">
    <property type="entry name" value="Nucleoside_diP_kinase"/>
</dbReference>
<reference evidence="15" key="1">
    <citation type="submission" date="2021-03" db="EMBL/GenBank/DDBJ databases">
        <title>Revisited historic fungal species revealed as producer of novel bioactive compounds through whole genome sequencing and comparative genomics.</title>
        <authorList>
            <person name="Vignolle G.A."/>
            <person name="Hochenegger N."/>
            <person name="Mach R.L."/>
            <person name="Mach-Aigner A.R."/>
            <person name="Javad Rahimi M."/>
            <person name="Salim K.A."/>
            <person name="Chan C.M."/>
            <person name="Lim L.B.L."/>
            <person name="Cai F."/>
            <person name="Druzhinina I.S."/>
            <person name="U'Ren J.M."/>
            <person name="Derntl C."/>
        </authorList>
    </citation>
    <scope>NUCLEOTIDE SEQUENCE</scope>
    <source>
        <strain evidence="15">TUCIM 5799</strain>
    </source>
</reference>
<keyword evidence="13" id="KW-1133">Transmembrane helix</keyword>
<dbReference type="PROSITE" id="PS51374">
    <property type="entry name" value="NDPK_LIKE"/>
    <property type="match status" value="1"/>
</dbReference>
<feature type="binding site" evidence="9">
    <location>
        <position position="267"/>
    </location>
    <ligand>
        <name>ATP</name>
        <dbReference type="ChEBI" id="CHEBI:30616"/>
    </ligand>
</feature>
<dbReference type="EC" id="2.7.4.6" evidence="3 11"/>
<dbReference type="Pfam" id="PF00334">
    <property type="entry name" value="NDK"/>
    <property type="match status" value="1"/>
</dbReference>
<dbReference type="InterPro" id="IPR036850">
    <property type="entry name" value="NDK-like_dom_sf"/>
</dbReference>
<feature type="binding site" evidence="9">
    <location>
        <position position="288"/>
    </location>
    <ligand>
        <name>ATP</name>
        <dbReference type="ChEBI" id="CHEBI:30616"/>
    </ligand>
</feature>
<feature type="compositionally biased region" description="Basic and acidic residues" evidence="12">
    <location>
        <begin position="36"/>
        <end position="49"/>
    </location>
</feature>
<keyword evidence="16" id="KW-1185">Reference proteome</keyword>
<feature type="binding site" evidence="9">
    <location>
        <position position="185"/>
    </location>
    <ligand>
        <name>ATP</name>
        <dbReference type="ChEBI" id="CHEBI:30616"/>
    </ligand>
</feature>
<feature type="domain" description="Nucleoside diphosphate kinase-like" evidence="14">
    <location>
        <begin position="177"/>
        <end position="314"/>
    </location>
</feature>
<dbReference type="AlphaFoldDB" id="A0A9Q0AK66"/>
<gene>
    <name evidence="15" type="ORF">JX265_011822</name>
</gene>
<keyword evidence="13" id="KW-0472">Membrane</keyword>
<keyword evidence="6 11" id="KW-0547">Nucleotide-binding</keyword>
<evidence type="ECO:0000256" key="2">
    <source>
        <dbReference type="ARBA" id="ARBA00008142"/>
    </source>
</evidence>
<evidence type="ECO:0000256" key="11">
    <source>
        <dbReference type="RuleBase" id="RU004013"/>
    </source>
</evidence>
<dbReference type="GO" id="GO:0006241">
    <property type="term" value="P:CTP biosynthetic process"/>
    <property type="evidence" value="ECO:0007669"/>
    <property type="project" value="InterPro"/>
</dbReference>
<evidence type="ECO:0000256" key="10">
    <source>
        <dbReference type="RuleBase" id="RU004011"/>
    </source>
</evidence>
<feature type="binding site" evidence="9">
    <location>
        <position position="278"/>
    </location>
    <ligand>
        <name>ATP</name>
        <dbReference type="ChEBI" id="CHEBI:30616"/>
    </ligand>
</feature>
<accession>A0A9Q0AK66</accession>
<organism evidence="15 16">
    <name type="scientific">Neoarthrinium moseri</name>
    <dbReference type="NCBI Taxonomy" id="1658444"/>
    <lineage>
        <taxon>Eukaryota</taxon>
        <taxon>Fungi</taxon>
        <taxon>Dikarya</taxon>
        <taxon>Ascomycota</taxon>
        <taxon>Pezizomycotina</taxon>
        <taxon>Sordariomycetes</taxon>
        <taxon>Xylariomycetidae</taxon>
        <taxon>Amphisphaeriales</taxon>
        <taxon>Apiosporaceae</taxon>
        <taxon>Neoarthrinium</taxon>
    </lineage>
</organism>
<comment type="cofactor">
    <cofactor evidence="1">
        <name>Mg(2+)</name>
        <dbReference type="ChEBI" id="CHEBI:18420"/>
    </cofactor>
</comment>
<dbReference type="GO" id="GO:0006183">
    <property type="term" value="P:GTP biosynthetic process"/>
    <property type="evidence" value="ECO:0007669"/>
    <property type="project" value="InterPro"/>
</dbReference>
<dbReference type="SMART" id="SM00562">
    <property type="entry name" value="NDK"/>
    <property type="match status" value="1"/>
</dbReference>
<dbReference type="PANTHER" id="PTHR11349">
    <property type="entry name" value="NUCLEOSIDE DIPHOSPHATE KINASE"/>
    <property type="match status" value="1"/>
</dbReference>
<dbReference type="FunFam" id="3.30.70.141:FF:000002">
    <property type="entry name" value="Nucleoside diphosphate kinase"/>
    <property type="match status" value="1"/>
</dbReference>
<evidence type="ECO:0000313" key="16">
    <source>
        <dbReference type="Proteomes" id="UP000829685"/>
    </source>
</evidence>
<dbReference type="EMBL" id="JAFIMR010000046">
    <property type="protein sequence ID" value="KAI1856107.1"/>
    <property type="molecule type" value="Genomic_DNA"/>
</dbReference>
<keyword evidence="7 11" id="KW-0418">Kinase</keyword>
<dbReference type="InterPro" id="IPR023005">
    <property type="entry name" value="Nucleoside_diP_kinase_AS"/>
</dbReference>
<feature type="binding site" evidence="9">
    <location>
        <position position="261"/>
    </location>
    <ligand>
        <name>ATP</name>
        <dbReference type="ChEBI" id="CHEBI:30616"/>
    </ligand>
</feature>
<feature type="region of interest" description="Disordered" evidence="12">
    <location>
        <begin position="1"/>
        <end position="77"/>
    </location>
</feature>
<comment type="caution">
    <text evidence="15">The sequence shown here is derived from an EMBL/GenBank/DDBJ whole genome shotgun (WGS) entry which is preliminary data.</text>
</comment>
<evidence type="ECO:0000256" key="9">
    <source>
        <dbReference type="PROSITE-ProRule" id="PRU00706"/>
    </source>
</evidence>
<dbReference type="Gene3D" id="3.30.70.141">
    <property type="entry name" value="Nucleoside diphosphate kinase-like domain"/>
    <property type="match status" value="1"/>
</dbReference>
<dbReference type="Proteomes" id="UP000829685">
    <property type="component" value="Unassembled WGS sequence"/>
</dbReference>
<keyword evidence="5 11" id="KW-0808">Transferase</keyword>
<comment type="catalytic activity">
    <reaction evidence="11">
        <text>a 2'-deoxyribonucleoside 5'-diphosphate + ATP = a 2'-deoxyribonucleoside 5'-triphosphate + ADP</text>
        <dbReference type="Rhea" id="RHEA:44640"/>
        <dbReference type="ChEBI" id="CHEBI:30616"/>
        <dbReference type="ChEBI" id="CHEBI:61560"/>
        <dbReference type="ChEBI" id="CHEBI:73316"/>
        <dbReference type="ChEBI" id="CHEBI:456216"/>
        <dbReference type="EC" id="2.7.4.6"/>
    </reaction>
</comment>
<evidence type="ECO:0000313" key="15">
    <source>
        <dbReference type="EMBL" id="KAI1856107.1"/>
    </source>
</evidence>
<dbReference type="SUPFAM" id="SSF54919">
    <property type="entry name" value="Nucleoside diphosphate kinase, NDK"/>
    <property type="match status" value="1"/>
</dbReference>
<dbReference type="NCBIfam" id="NF001908">
    <property type="entry name" value="PRK00668.1"/>
    <property type="match status" value="1"/>
</dbReference>
<dbReference type="PROSITE" id="PS00469">
    <property type="entry name" value="NDPK"/>
    <property type="match status" value="1"/>
</dbReference>
<evidence type="ECO:0000256" key="6">
    <source>
        <dbReference type="ARBA" id="ARBA00022741"/>
    </source>
</evidence>
<dbReference type="InterPro" id="IPR034907">
    <property type="entry name" value="NDK-like_dom"/>
</dbReference>
<dbReference type="CDD" id="cd04413">
    <property type="entry name" value="NDPk_I"/>
    <property type="match status" value="1"/>
</dbReference>
<sequence>MADQPHSIFSHSSSSSGSNNSSNSGNRGKKAAVLGHADRRPNAHAEPDGRPTSSSEDPADALSQSGPARRAAAGLEANQAQARRLPRHGTRPLTLCFFTVLWLLFVCLFFLPWQLNDRPGWSFSRSVQHDLHNYKEVLKTIVSPASSPPPTLDLGSLPIPTSQPISADPQPEAKMSTEQTFIAIKPDGVQRGLVGPIISRFENRGYKLVALKLVSPSKEHLETHYADLKEKPFFPGLVQYMLSGPICAMVWEGRDAVKTGRTLLGATNPLASAPGTIRGDFAIDVGRNVCHGSDSVENAKKEIALWFKEGEVLSYQSHSAAWIYEKP</sequence>
<feature type="transmembrane region" description="Helical" evidence="13">
    <location>
        <begin position="93"/>
        <end position="115"/>
    </location>
</feature>
<keyword evidence="8 11" id="KW-0067">ATP-binding</keyword>
<evidence type="ECO:0000256" key="4">
    <source>
        <dbReference type="ARBA" id="ARBA00017632"/>
    </source>
</evidence>
<dbReference type="GO" id="GO:0005524">
    <property type="term" value="F:ATP binding"/>
    <property type="evidence" value="ECO:0007669"/>
    <property type="project" value="UniProtKB-KW"/>
</dbReference>
<evidence type="ECO:0000256" key="13">
    <source>
        <dbReference type="SAM" id="Phobius"/>
    </source>
</evidence>
<keyword evidence="13" id="KW-0812">Transmembrane</keyword>
<dbReference type="HAMAP" id="MF_00451">
    <property type="entry name" value="NDP_kinase"/>
    <property type="match status" value="1"/>
</dbReference>
<feature type="compositionally biased region" description="Low complexity" evidence="12">
    <location>
        <begin position="68"/>
        <end position="77"/>
    </location>
</feature>
<protein>
    <recommendedName>
        <fullName evidence="4 11">Nucleoside diphosphate kinase</fullName>
        <ecNumber evidence="3 11">2.7.4.6</ecNumber>
    </recommendedName>
</protein>
<feature type="binding site" evidence="9">
    <location>
        <position position="233"/>
    </location>
    <ligand>
        <name>ATP</name>
        <dbReference type="ChEBI" id="CHEBI:30616"/>
    </ligand>
</feature>
<dbReference type="PRINTS" id="PR01243">
    <property type="entry name" value="NUCDPKINASE"/>
</dbReference>
<evidence type="ECO:0000256" key="3">
    <source>
        <dbReference type="ARBA" id="ARBA00012966"/>
    </source>
</evidence>
<proteinExistence type="inferred from homology"/>
<evidence type="ECO:0000256" key="8">
    <source>
        <dbReference type="ARBA" id="ARBA00022840"/>
    </source>
</evidence>
<feature type="compositionally biased region" description="Polar residues" evidence="12">
    <location>
        <begin position="51"/>
        <end position="66"/>
    </location>
</feature>
<evidence type="ECO:0000256" key="12">
    <source>
        <dbReference type="SAM" id="MobiDB-lite"/>
    </source>
</evidence>
<dbReference type="GO" id="GO:0004550">
    <property type="term" value="F:nucleoside diphosphate kinase activity"/>
    <property type="evidence" value="ECO:0007669"/>
    <property type="project" value="UniProtKB-EC"/>
</dbReference>
<evidence type="ECO:0000256" key="1">
    <source>
        <dbReference type="ARBA" id="ARBA00001946"/>
    </source>
</evidence>
<feature type="compositionally biased region" description="Low complexity" evidence="12">
    <location>
        <begin position="12"/>
        <end position="26"/>
    </location>
</feature>
<dbReference type="GO" id="GO:0006228">
    <property type="term" value="P:UTP biosynthetic process"/>
    <property type="evidence" value="ECO:0007669"/>
    <property type="project" value="InterPro"/>
</dbReference>